<gene>
    <name evidence="10" type="primary">LOC101494241</name>
</gene>
<evidence type="ECO:0000256" key="7">
    <source>
        <dbReference type="SAM" id="MobiDB-lite"/>
    </source>
</evidence>
<keyword evidence="3" id="KW-0238">DNA-binding</keyword>
<dbReference type="PANTHER" id="PTHR12565:SF340">
    <property type="entry name" value="TRANSCRIPTION FACTOR BEE 3"/>
    <property type="match status" value="1"/>
</dbReference>
<feature type="compositionally biased region" description="Polar residues" evidence="7">
    <location>
        <begin position="116"/>
        <end position="128"/>
    </location>
</feature>
<evidence type="ECO:0000259" key="8">
    <source>
        <dbReference type="PROSITE" id="PS50888"/>
    </source>
</evidence>
<keyword evidence="5" id="KW-0539">Nucleus</keyword>
<dbReference type="FunFam" id="4.10.280.10:FF:000058">
    <property type="entry name" value="transcription factor BEE 3-like"/>
    <property type="match status" value="1"/>
</dbReference>
<comment type="function">
    <text evidence="6">Positive regulator of brassinosteroid signaling.</text>
</comment>
<evidence type="ECO:0000256" key="5">
    <source>
        <dbReference type="ARBA" id="ARBA00023242"/>
    </source>
</evidence>
<dbReference type="CDD" id="cd18919">
    <property type="entry name" value="bHLH_AtBPE_like"/>
    <property type="match status" value="1"/>
</dbReference>
<dbReference type="OrthoDB" id="690068at2759"/>
<dbReference type="InterPro" id="IPR024097">
    <property type="entry name" value="bHLH_ZIP_TF"/>
</dbReference>
<dbReference type="Proteomes" id="UP000087171">
    <property type="component" value="Chromosome Ca8"/>
</dbReference>
<protein>
    <submittedName>
        <fullName evidence="10">Transcription factor BEE 3-like</fullName>
    </submittedName>
</protein>
<feature type="domain" description="BHLH" evidence="8">
    <location>
        <begin position="159"/>
        <end position="209"/>
    </location>
</feature>
<organism evidence="9 10">
    <name type="scientific">Cicer arietinum</name>
    <name type="common">Chickpea</name>
    <name type="synonym">Garbanzo</name>
    <dbReference type="NCBI Taxonomy" id="3827"/>
    <lineage>
        <taxon>Eukaryota</taxon>
        <taxon>Viridiplantae</taxon>
        <taxon>Streptophyta</taxon>
        <taxon>Embryophyta</taxon>
        <taxon>Tracheophyta</taxon>
        <taxon>Spermatophyta</taxon>
        <taxon>Magnoliopsida</taxon>
        <taxon>eudicotyledons</taxon>
        <taxon>Gunneridae</taxon>
        <taxon>Pentapetalae</taxon>
        <taxon>rosids</taxon>
        <taxon>fabids</taxon>
        <taxon>Fabales</taxon>
        <taxon>Fabaceae</taxon>
        <taxon>Papilionoideae</taxon>
        <taxon>50 kb inversion clade</taxon>
        <taxon>NPAAA clade</taxon>
        <taxon>Hologalegina</taxon>
        <taxon>IRL clade</taxon>
        <taxon>Cicereae</taxon>
        <taxon>Cicer</taxon>
    </lineage>
</organism>
<dbReference type="Gene3D" id="4.10.280.10">
    <property type="entry name" value="Helix-loop-helix DNA-binding domain"/>
    <property type="match status" value="1"/>
</dbReference>
<evidence type="ECO:0000313" key="10">
    <source>
        <dbReference type="RefSeq" id="XP_004512905.1"/>
    </source>
</evidence>
<dbReference type="GO" id="GO:0003677">
    <property type="term" value="F:DNA binding"/>
    <property type="evidence" value="ECO:0007669"/>
    <property type="project" value="UniProtKB-KW"/>
</dbReference>
<evidence type="ECO:0000256" key="6">
    <source>
        <dbReference type="ARBA" id="ARBA00055372"/>
    </source>
</evidence>
<evidence type="ECO:0000256" key="4">
    <source>
        <dbReference type="ARBA" id="ARBA00023163"/>
    </source>
</evidence>
<comment type="subcellular location">
    <subcellularLocation>
        <location evidence="1">Nucleus</location>
    </subcellularLocation>
</comment>
<dbReference type="GO" id="GO:0046983">
    <property type="term" value="F:protein dimerization activity"/>
    <property type="evidence" value="ECO:0007669"/>
    <property type="project" value="InterPro"/>
</dbReference>
<dbReference type="GeneID" id="101494241"/>
<evidence type="ECO:0000256" key="3">
    <source>
        <dbReference type="ARBA" id="ARBA00023125"/>
    </source>
</evidence>
<dbReference type="AlphaFoldDB" id="A0A1S2Z0M5"/>
<evidence type="ECO:0000313" key="9">
    <source>
        <dbReference type="Proteomes" id="UP000087171"/>
    </source>
</evidence>
<evidence type="ECO:0000256" key="2">
    <source>
        <dbReference type="ARBA" id="ARBA00023015"/>
    </source>
</evidence>
<proteinExistence type="predicted"/>
<dbReference type="PROSITE" id="PS50888">
    <property type="entry name" value="BHLH"/>
    <property type="match status" value="1"/>
</dbReference>
<dbReference type="InterPro" id="IPR011598">
    <property type="entry name" value="bHLH_dom"/>
</dbReference>
<dbReference type="KEGG" id="cam:101494241"/>
<keyword evidence="4" id="KW-0804">Transcription</keyword>
<dbReference type="STRING" id="3827.A0A1S2Z0M5"/>
<name>A0A1S2Z0M5_CICAR</name>
<dbReference type="SUPFAM" id="SSF47459">
    <property type="entry name" value="HLH, helix-loop-helix DNA-binding domain"/>
    <property type="match status" value="1"/>
</dbReference>
<dbReference type="GO" id="GO:0003700">
    <property type="term" value="F:DNA-binding transcription factor activity"/>
    <property type="evidence" value="ECO:0007669"/>
    <property type="project" value="TreeGrafter"/>
</dbReference>
<reference evidence="9" key="1">
    <citation type="journal article" date="2013" name="Nat. Biotechnol.">
        <title>Draft genome sequence of chickpea (Cicer arietinum) provides a resource for trait improvement.</title>
        <authorList>
            <person name="Varshney R.K."/>
            <person name="Song C."/>
            <person name="Saxena R.K."/>
            <person name="Azam S."/>
            <person name="Yu S."/>
            <person name="Sharpe A.G."/>
            <person name="Cannon S."/>
            <person name="Baek J."/>
            <person name="Rosen B.D."/>
            <person name="Tar'an B."/>
            <person name="Millan T."/>
            <person name="Zhang X."/>
            <person name="Ramsay L.D."/>
            <person name="Iwata A."/>
            <person name="Wang Y."/>
            <person name="Nelson W."/>
            <person name="Farmer A.D."/>
            <person name="Gaur P.M."/>
            <person name="Soderlund C."/>
            <person name="Penmetsa R.V."/>
            <person name="Xu C."/>
            <person name="Bharti A.K."/>
            <person name="He W."/>
            <person name="Winter P."/>
            <person name="Zhao S."/>
            <person name="Hane J.K."/>
            <person name="Carrasquilla-Garcia N."/>
            <person name="Condie J.A."/>
            <person name="Upadhyaya H.D."/>
            <person name="Luo M.C."/>
            <person name="Thudi M."/>
            <person name="Gowda C.L."/>
            <person name="Singh N.P."/>
            <person name="Lichtenzveig J."/>
            <person name="Gali K.K."/>
            <person name="Rubio J."/>
            <person name="Nadarajan N."/>
            <person name="Dolezel J."/>
            <person name="Bansal K.C."/>
            <person name="Xu X."/>
            <person name="Edwards D."/>
            <person name="Zhang G."/>
            <person name="Kahl G."/>
            <person name="Gil J."/>
            <person name="Singh K.B."/>
            <person name="Datta S.K."/>
            <person name="Jackson S.A."/>
            <person name="Wang J."/>
            <person name="Cook D.R."/>
        </authorList>
    </citation>
    <scope>NUCLEOTIDE SEQUENCE [LARGE SCALE GENOMIC DNA]</scope>
    <source>
        <strain evidence="9">cv. CDC Frontier</strain>
    </source>
</reference>
<dbReference type="InterPro" id="IPR036638">
    <property type="entry name" value="HLH_DNA-bd_sf"/>
</dbReference>
<dbReference type="PaxDb" id="3827-XP_004512905.1"/>
<accession>A0A1S2Z0M5</accession>
<dbReference type="SMART" id="SM00353">
    <property type="entry name" value="HLH"/>
    <property type="match status" value="1"/>
</dbReference>
<dbReference type="GO" id="GO:0005634">
    <property type="term" value="C:nucleus"/>
    <property type="evidence" value="ECO:0007669"/>
    <property type="project" value="UniProtKB-SubCell"/>
</dbReference>
<dbReference type="RefSeq" id="XP_004512905.1">
    <property type="nucleotide sequence ID" value="XM_004512848.3"/>
</dbReference>
<sequence length="270" mass="30592">MAEFTENFQNIIRPSFPFLDSDQSMELLNQFIGINQHVMDNSNMNMQNLMSFSSDSILCPSQQEFPGNLEEDFHHGLVHHHNAVQVSVPNFEVGNKVHDAKKRKIMDFQETSSANSTLAVSESGSKTKLNGGRGKRVKNYGTEEEKAKEVVHVRARRGQATDSHSLAERVRRGKISEKLRCLQNMVPGCYKTMGMAVMLDEIINYVQSLQHQVEFLSLKLTAASTYYDFNSETDDLETMQKARASEAKELGRYKREGYGGISCFQPTWPL</sequence>
<evidence type="ECO:0000256" key="1">
    <source>
        <dbReference type="ARBA" id="ARBA00004123"/>
    </source>
</evidence>
<reference evidence="10" key="2">
    <citation type="submission" date="2025-08" db="UniProtKB">
        <authorList>
            <consortium name="RefSeq"/>
        </authorList>
    </citation>
    <scope>IDENTIFICATION</scope>
    <source>
        <tissue evidence="10">Etiolated seedlings</tissue>
    </source>
</reference>
<dbReference type="PANTHER" id="PTHR12565">
    <property type="entry name" value="STEROL REGULATORY ELEMENT-BINDING PROTEIN"/>
    <property type="match status" value="1"/>
</dbReference>
<keyword evidence="2" id="KW-0805">Transcription regulation</keyword>
<dbReference type="GO" id="GO:0006351">
    <property type="term" value="P:DNA-templated transcription"/>
    <property type="evidence" value="ECO:0007669"/>
    <property type="project" value="UniProtKB-ARBA"/>
</dbReference>
<dbReference type="eggNOG" id="ENOG502QTM9">
    <property type="taxonomic scope" value="Eukaryota"/>
</dbReference>
<feature type="region of interest" description="Disordered" evidence="7">
    <location>
        <begin position="116"/>
        <end position="137"/>
    </location>
</feature>
<keyword evidence="9" id="KW-1185">Reference proteome</keyword>